<dbReference type="Proteomes" id="UP001589854">
    <property type="component" value="Unassembled WGS sequence"/>
</dbReference>
<dbReference type="Gene3D" id="4.10.280.10">
    <property type="entry name" value="Helix-loop-helix DNA-binding domain"/>
    <property type="match status" value="1"/>
</dbReference>
<evidence type="ECO:0000313" key="1">
    <source>
        <dbReference type="EMBL" id="MFC0272505.1"/>
    </source>
</evidence>
<proteinExistence type="predicted"/>
<sequence>MFVVSMFDVIIEEYRKKMIEVAAKDGLVSQRTLEASQNLDQLLNLKMSEFPSGFYSKELSPFYKNLEK</sequence>
<reference evidence="1 2" key="1">
    <citation type="submission" date="2024-09" db="EMBL/GenBank/DDBJ databases">
        <authorList>
            <person name="Sun Q."/>
            <person name="Mori K."/>
        </authorList>
    </citation>
    <scope>NUCLEOTIDE SEQUENCE [LARGE SCALE GENOMIC DNA]</scope>
    <source>
        <strain evidence="1 2">CCM 7228</strain>
    </source>
</reference>
<dbReference type="SUPFAM" id="SSF140500">
    <property type="entry name" value="BAS1536-like"/>
    <property type="match status" value="1"/>
</dbReference>
<dbReference type="InterPro" id="IPR037208">
    <property type="entry name" value="Spo0E-like_sf"/>
</dbReference>
<name>A0ABV6GFP5_9BACI</name>
<dbReference type="Pfam" id="PF09388">
    <property type="entry name" value="SpoOE-like"/>
    <property type="match status" value="1"/>
</dbReference>
<organism evidence="1 2">
    <name type="scientific">Metabacillus herbersteinensis</name>
    <dbReference type="NCBI Taxonomy" id="283816"/>
    <lineage>
        <taxon>Bacteria</taxon>
        <taxon>Bacillati</taxon>
        <taxon>Bacillota</taxon>
        <taxon>Bacilli</taxon>
        <taxon>Bacillales</taxon>
        <taxon>Bacillaceae</taxon>
        <taxon>Metabacillus</taxon>
    </lineage>
</organism>
<dbReference type="InterPro" id="IPR018540">
    <property type="entry name" value="Spo0E-like"/>
</dbReference>
<gene>
    <name evidence="1" type="ORF">ACFFIX_13775</name>
</gene>
<evidence type="ECO:0000313" key="2">
    <source>
        <dbReference type="Proteomes" id="UP001589854"/>
    </source>
</evidence>
<dbReference type="EMBL" id="JBHLVO010000011">
    <property type="protein sequence ID" value="MFC0272505.1"/>
    <property type="molecule type" value="Genomic_DNA"/>
</dbReference>
<comment type="caution">
    <text evidence="1">The sequence shown here is derived from an EMBL/GenBank/DDBJ whole genome shotgun (WGS) entry which is preliminary data.</text>
</comment>
<dbReference type="InterPro" id="IPR036638">
    <property type="entry name" value="HLH_DNA-bd_sf"/>
</dbReference>
<dbReference type="RefSeq" id="WP_378934897.1">
    <property type="nucleotide sequence ID" value="NZ_JBHLVO010000011.1"/>
</dbReference>
<keyword evidence="2" id="KW-1185">Reference proteome</keyword>
<accession>A0ABV6GFP5</accession>
<protein>
    <submittedName>
        <fullName evidence="1">Aspartyl-phosphate phosphatase Spo0E family protein</fullName>
    </submittedName>
</protein>